<evidence type="ECO:0000313" key="3">
    <source>
        <dbReference type="Proteomes" id="UP000001307"/>
    </source>
</evidence>
<keyword evidence="3" id="KW-1185">Reference proteome</keyword>
<dbReference type="InParanoid" id="E4WSY0"/>
<dbReference type="GO" id="GO:0046983">
    <property type="term" value="F:protein dimerization activity"/>
    <property type="evidence" value="ECO:0007669"/>
    <property type="project" value="InterPro"/>
</dbReference>
<dbReference type="EMBL" id="FN653016">
    <property type="protein sequence ID" value="CBY06775.1"/>
    <property type="molecule type" value="Genomic_DNA"/>
</dbReference>
<dbReference type="SUPFAM" id="SSF53098">
    <property type="entry name" value="Ribonuclease H-like"/>
    <property type="match status" value="1"/>
</dbReference>
<evidence type="ECO:0000259" key="1">
    <source>
        <dbReference type="Pfam" id="PF05699"/>
    </source>
</evidence>
<evidence type="ECO:0000313" key="2">
    <source>
        <dbReference type="EMBL" id="CBY06775.1"/>
    </source>
</evidence>
<dbReference type="InterPro" id="IPR008906">
    <property type="entry name" value="HATC_C_dom"/>
</dbReference>
<dbReference type="InterPro" id="IPR012337">
    <property type="entry name" value="RNaseH-like_sf"/>
</dbReference>
<dbReference type="Pfam" id="PF05699">
    <property type="entry name" value="Dimer_Tnp_hAT"/>
    <property type="match status" value="1"/>
</dbReference>
<proteinExistence type="predicted"/>
<accession>E4WSY0</accession>
<name>E4WSY0_OIKDI</name>
<organism evidence="2">
    <name type="scientific">Oikopleura dioica</name>
    <name type="common">Tunicate</name>
    <dbReference type="NCBI Taxonomy" id="34765"/>
    <lineage>
        <taxon>Eukaryota</taxon>
        <taxon>Metazoa</taxon>
        <taxon>Chordata</taxon>
        <taxon>Tunicata</taxon>
        <taxon>Appendicularia</taxon>
        <taxon>Copelata</taxon>
        <taxon>Oikopleuridae</taxon>
        <taxon>Oikopleura</taxon>
    </lineage>
</organism>
<protein>
    <recommendedName>
        <fullName evidence="1">HAT C-terminal dimerisation domain-containing protein</fullName>
    </recommendedName>
</protein>
<feature type="domain" description="HAT C-terminal dimerisation" evidence="1">
    <location>
        <begin position="68"/>
        <end position="126"/>
    </location>
</feature>
<gene>
    <name evidence="2" type="ORF">GSOID_T00005837001</name>
</gene>
<sequence>MRLSQSQGPYSDLDEEFKKYQNVKRSDWRELKAQAGEKARKDAEAQNLLLFMKKSSETKEATEPTHSELMLYFWRSRSSEFPILSKVGIYLCRVPCSSSATERGFSTVAGDTRDPKKNRQLAKNVELRRQYSAADDFKKLATACLDYENIIAKEKNN</sequence>
<dbReference type="Proteomes" id="UP000001307">
    <property type="component" value="Unassembled WGS sequence"/>
</dbReference>
<reference evidence="2" key="1">
    <citation type="journal article" date="2010" name="Science">
        <title>Plasticity of animal genome architecture unmasked by rapid evolution of a pelagic tunicate.</title>
        <authorList>
            <person name="Denoeud F."/>
            <person name="Henriet S."/>
            <person name="Mungpakdee S."/>
            <person name="Aury J.M."/>
            <person name="Da Silva C."/>
            <person name="Brinkmann H."/>
            <person name="Mikhaleva J."/>
            <person name="Olsen L.C."/>
            <person name="Jubin C."/>
            <person name="Canestro C."/>
            <person name="Bouquet J.M."/>
            <person name="Danks G."/>
            <person name="Poulain J."/>
            <person name="Campsteijn C."/>
            <person name="Adamski M."/>
            <person name="Cross I."/>
            <person name="Yadetie F."/>
            <person name="Muffato M."/>
            <person name="Louis A."/>
            <person name="Butcher S."/>
            <person name="Tsagkogeorga G."/>
            <person name="Konrad A."/>
            <person name="Singh S."/>
            <person name="Jensen M.F."/>
            <person name="Cong E.H."/>
            <person name="Eikeseth-Otteraa H."/>
            <person name="Noel B."/>
            <person name="Anthouard V."/>
            <person name="Porcel B.M."/>
            <person name="Kachouri-Lafond R."/>
            <person name="Nishino A."/>
            <person name="Ugolini M."/>
            <person name="Chourrout P."/>
            <person name="Nishida H."/>
            <person name="Aasland R."/>
            <person name="Huzurbazar S."/>
            <person name="Westhof E."/>
            <person name="Delsuc F."/>
            <person name="Lehrach H."/>
            <person name="Reinhardt R."/>
            <person name="Weissenbach J."/>
            <person name="Roy S.W."/>
            <person name="Artiguenave F."/>
            <person name="Postlethwait J.H."/>
            <person name="Manak J.R."/>
            <person name="Thompson E.M."/>
            <person name="Jaillon O."/>
            <person name="Du Pasquier L."/>
            <person name="Boudinot P."/>
            <person name="Liberles D.A."/>
            <person name="Volff J.N."/>
            <person name="Philippe H."/>
            <person name="Lenhard B."/>
            <person name="Roest Crollius H."/>
            <person name="Wincker P."/>
            <person name="Chourrout D."/>
        </authorList>
    </citation>
    <scope>NUCLEOTIDE SEQUENCE [LARGE SCALE GENOMIC DNA]</scope>
</reference>
<dbReference type="AlphaFoldDB" id="E4WSY0"/>